<dbReference type="InterPro" id="IPR036097">
    <property type="entry name" value="HisK_dim/P_sf"/>
</dbReference>
<dbReference type="SUPFAM" id="SSF158472">
    <property type="entry name" value="HAMP domain-like"/>
    <property type="match status" value="1"/>
</dbReference>
<reference evidence="26 27" key="1">
    <citation type="submission" date="2014-07" db="EMBL/GenBank/DDBJ databases">
        <authorList>
            <person name="Zhang J.E."/>
            <person name="Yang H."/>
            <person name="Guo J."/>
            <person name="Deng Z."/>
            <person name="Luo H."/>
            <person name="Luo M."/>
            <person name="Zhao B."/>
        </authorList>
    </citation>
    <scope>NUCLEOTIDE SEQUENCE [LARGE SCALE GENOMIC DNA]</scope>
    <source>
        <strain evidence="26 27">1CP</strain>
    </source>
</reference>
<protein>
    <recommendedName>
        <fullName evidence="21">Signal transduction histidine-protein kinase/phosphatase MprB</fullName>
        <ecNumber evidence="5">2.7.13.3</ecNumber>
    </recommendedName>
    <alternativeName>
        <fullName evidence="22">Mycobacterial persistence regulator B</fullName>
    </alternativeName>
</protein>
<dbReference type="Pfam" id="PF02518">
    <property type="entry name" value="HATPase_c"/>
    <property type="match status" value="1"/>
</dbReference>
<comment type="catalytic activity">
    <reaction evidence="1">
        <text>ATP + protein L-histidine = ADP + protein N-phospho-L-histidine.</text>
        <dbReference type="EC" id="2.7.13.3"/>
    </reaction>
</comment>
<evidence type="ECO:0000256" key="5">
    <source>
        <dbReference type="ARBA" id="ARBA00012438"/>
    </source>
</evidence>
<evidence type="ECO:0000256" key="8">
    <source>
        <dbReference type="ARBA" id="ARBA00022679"/>
    </source>
</evidence>
<evidence type="ECO:0000256" key="13">
    <source>
        <dbReference type="ARBA" id="ARBA00022840"/>
    </source>
</evidence>
<keyword evidence="13" id="KW-0067">ATP-binding</keyword>
<name>A0A1B1K7S0_RHOOP</name>
<keyword evidence="17" id="KW-0902">Two-component regulatory system</keyword>
<proteinExistence type="predicted"/>
<dbReference type="GO" id="GO:0000155">
    <property type="term" value="F:phosphorelay sensor kinase activity"/>
    <property type="evidence" value="ECO:0007669"/>
    <property type="project" value="InterPro"/>
</dbReference>
<dbReference type="Pfam" id="PF00512">
    <property type="entry name" value="HisKA"/>
    <property type="match status" value="1"/>
</dbReference>
<dbReference type="SUPFAM" id="SSF47384">
    <property type="entry name" value="Homodimeric domain of signal transducing histidine kinase"/>
    <property type="match status" value="1"/>
</dbReference>
<feature type="domain" description="HAMP" evidence="25">
    <location>
        <begin position="185"/>
        <end position="237"/>
    </location>
</feature>
<dbReference type="FunFam" id="1.10.287.130:FF:000001">
    <property type="entry name" value="Two-component sensor histidine kinase"/>
    <property type="match status" value="1"/>
</dbReference>
<feature type="domain" description="Histidine kinase" evidence="24">
    <location>
        <begin position="245"/>
        <end position="453"/>
    </location>
</feature>
<dbReference type="InterPro" id="IPR003661">
    <property type="entry name" value="HisK_dim/P_dom"/>
</dbReference>
<dbReference type="InterPro" id="IPR050980">
    <property type="entry name" value="2C_sensor_his_kinase"/>
</dbReference>
<keyword evidence="16 23" id="KW-1133">Transmembrane helix</keyword>
<dbReference type="EMBL" id="CP009111">
    <property type="protein sequence ID" value="ANS28657.1"/>
    <property type="molecule type" value="Genomic_DNA"/>
</dbReference>
<dbReference type="Gene3D" id="1.10.287.130">
    <property type="match status" value="1"/>
</dbReference>
<dbReference type="SMART" id="SM00304">
    <property type="entry name" value="HAMP"/>
    <property type="match status" value="1"/>
</dbReference>
<evidence type="ECO:0000256" key="3">
    <source>
        <dbReference type="ARBA" id="ARBA00001946"/>
    </source>
</evidence>
<dbReference type="GO" id="GO:0005886">
    <property type="term" value="C:plasma membrane"/>
    <property type="evidence" value="ECO:0007669"/>
    <property type="project" value="UniProtKB-SubCell"/>
</dbReference>
<evidence type="ECO:0000259" key="25">
    <source>
        <dbReference type="PROSITE" id="PS50885"/>
    </source>
</evidence>
<dbReference type="PROSITE" id="PS50885">
    <property type="entry name" value="HAMP"/>
    <property type="match status" value="1"/>
</dbReference>
<evidence type="ECO:0000313" key="27">
    <source>
        <dbReference type="Proteomes" id="UP000186108"/>
    </source>
</evidence>
<dbReference type="RefSeq" id="WP_065491343.1">
    <property type="nucleotide sequence ID" value="NZ_CP009111.1"/>
</dbReference>
<keyword evidence="10" id="KW-0547">Nucleotide-binding</keyword>
<keyword evidence="12" id="KW-0378">Hydrolase</keyword>
<dbReference type="SUPFAM" id="SSF55874">
    <property type="entry name" value="ATPase domain of HSP90 chaperone/DNA topoisomerase II/histidine kinase"/>
    <property type="match status" value="1"/>
</dbReference>
<evidence type="ECO:0000256" key="22">
    <source>
        <dbReference type="ARBA" id="ARBA00041776"/>
    </source>
</evidence>
<dbReference type="InterPro" id="IPR036890">
    <property type="entry name" value="HATPase_C_sf"/>
</dbReference>
<evidence type="ECO:0000256" key="4">
    <source>
        <dbReference type="ARBA" id="ARBA00004651"/>
    </source>
</evidence>
<comment type="subcellular location">
    <subcellularLocation>
        <location evidence="4">Cell membrane</location>
        <topology evidence="4">Multi-pass membrane protein</topology>
    </subcellularLocation>
</comment>
<dbReference type="SMART" id="SM00388">
    <property type="entry name" value="HisKA"/>
    <property type="match status" value="1"/>
</dbReference>
<dbReference type="PANTHER" id="PTHR44936:SF9">
    <property type="entry name" value="SENSOR PROTEIN CREC"/>
    <property type="match status" value="1"/>
</dbReference>
<keyword evidence="14" id="KW-0460">Magnesium</keyword>
<dbReference type="GO" id="GO:0004721">
    <property type="term" value="F:phosphoprotein phosphatase activity"/>
    <property type="evidence" value="ECO:0007669"/>
    <property type="project" value="UniProtKB-KW"/>
</dbReference>
<sequence>MPLRRPGWGSLGLRGRVIASFAIGAALVSLVLAVSVFTISRSYMVGQREHSAQRQADTHAEFLRNLLDNPDSSAPAVLGALDPPVDTFLLLRYRGDWFGSTPDVGPDQLPAGLAAAGSASTVPVDLNGQPYLAVTTPVSDRGDTLYEFAPLTELQATLGVLRIALAACALTATCGGALLGLWAARRVLTPLSQLAGTTATIASGELGTRLPDTGDPDLATLVASFNTMVDSLEHRIERERRFFGDVSHELRTPLTTLTTSVEVLGRHAHELPDRSRRALSLITAELDHLRRLLDDLLALARTEAGLHQDDPELVSLRELVTHTLIDSQRHTDLLTVESDSIVRVHKRALERVFLNLMNNADQHGGGLVGIGVQRDGQTAVIDFDDTGPGIAHADRERIFERFTTAQGGRKAAAGTGLGLALVAETLTAHHGRVRCTDRPGGGTRFTVTLPIPPADPGGHGS</sequence>
<evidence type="ECO:0000256" key="18">
    <source>
        <dbReference type="ARBA" id="ARBA00023016"/>
    </source>
</evidence>
<dbReference type="GO" id="GO:0005524">
    <property type="term" value="F:ATP binding"/>
    <property type="evidence" value="ECO:0007669"/>
    <property type="project" value="UniProtKB-KW"/>
</dbReference>
<dbReference type="SMART" id="SM00387">
    <property type="entry name" value="HATPase_c"/>
    <property type="match status" value="1"/>
</dbReference>
<dbReference type="CDD" id="cd06225">
    <property type="entry name" value="HAMP"/>
    <property type="match status" value="1"/>
</dbReference>
<keyword evidence="11 26" id="KW-0418">Kinase</keyword>
<evidence type="ECO:0000256" key="15">
    <source>
        <dbReference type="ARBA" id="ARBA00022912"/>
    </source>
</evidence>
<evidence type="ECO:0000256" key="6">
    <source>
        <dbReference type="ARBA" id="ARBA00022475"/>
    </source>
</evidence>
<evidence type="ECO:0000313" key="26">
    <source>
        <dbReference type="EMBL" id="ANS28657.1"/>
    </source>
</evidence>
<keyword evidence="15" id="KW-0904">Protein phosphatase</keyword>
<evidence type="ECO:0000256" key="14">
    <source>
        <dbReference type="ARBA" id="ARBA00022842"/>
    </source>
</evidence>
<keyword evidence="18" id="KW-0346">Stress response</keyword>
<dbReference type="Proteomes" id="UP000186108">
    <property type="component" value="Chromosome"/>
</dbReference>
<evidence type="ECO:0000256" key="19">
    <source>
        <dbReference type="ARBA" id="ARBA00023026"/>
    </source>
</evidence>
<keyword evidence="23" id="KW-0472">Membrane</keyword>
<organism evidence="26 27">
    <name type="scientific">Rhodococcus opacus</name>
    <name type="common">Nocardia opaca</name>
    <dbReference type="NCBI Taxonomy" id="37919"/>
    <lineage>
        <taxon>Bacteria</taxon>
        <taxon>Bacillati</taxon>
        <taxon>Actinomycetota</taxon>
        <taxon>Actinomycetes</taxon>
        <taxon>Mycobacteriales</taxon>
        <taxon>Nocardiaceae</taxon>
        <taxon>Rhodococcus</taxon>
    </lineage>
</organism>
<feature type="transmembrane region" description="Helical" evidence="23">
    <location>
        <begin position="17"/>
        <end position="39"/>
    </location>
</feature>
<dbReference type="Gene3D" id="6.10.340.10">
    <property type="match status" value="1"/>
</dbReference>
<comment type="cofactor">
    <cofactor evidence="3">
        <name>Mg(2+)</name>
        <dbReference type="ChEBI" id="CHEBI:18420"/>
    </cofactor>
</comment>
<dbReference type="Gene3D" id="3.30.565.10">
    <property type="entry name" value="Histidine kinase-like ATPase, C-terminal domain"/>
    <property type="match status" value="1"/>
</dbReference>
<evidence type="ECO:0000256" key="10">
    <source>
        <dbReference type="ARBA" id="ARBA00022741"/>
    </source>
</evidence>
<dbReference type="InterPro" id="IPR003660">
    <property type="entry name" value="HAMP_dom"/>
</dbReference>
<dbReference type="InterPro" id="IPR005467">
    <property type="entry name" value="His_kinase_dom"/>
</dbReference>
<dbReference type="InterPro" id="IPR004358">
    <property type="entry name" value="Sig_transdc_His_kin-like_C"/>
</dbReference>
<evidence type="ECO:0000256" key="17">
    <source>
        <dbReference type="ARBA" id="ARBA00023012"/>
    </source>
</evidence>
<keyword evidence="7" id="KW-0597">Phosphoprotein</keyword>
<feature type="transmembrane region" description="Helical" evidence="23">
    <location>
        <begin position="163"/>
        <end position="184"/>
    </location>
</feature>
<dbReference type="PANTHER" id="PTHR44936">
    <property type="entry name" value="SENSOR PROTEIN CREC"/>
    <property type="match status" value="1"/>
</dbReference>
<dbReference type="PRINTS" id="PR00344">
    <property type="entry name" value="BCTRLSENSOR"/>
</dbReference>
<dbReference type="PROSITE" id="PS50109">
    <property type="entry name" value="HIS_KIN"/>
    <property type="match status" value="1"/>
</dbReference>
<accession>A0A1B1K7S0</accession>
<evidence type="ECO:0000256" key="7">
    <source>
        <dbReference type="ARBA" id="ARBA00022553"/>
    </source>
</evidence>
<evidence type="ECO:0000256" key="9">
    <source>
        <dbReference type="ARBA" id="ARBA00022692"/>
    </source>
</evidence>
<dbReference type="AlphaFoldDB" id="A0A1B1K7S0"/>
<evidence type="ECO:0000256" key="21">
    <source>
        <dbReference type="ARBA" id="ARBA00040454"/>
    </source>
</evidence>
<keyword evidence="9 23" id="KW-0812">Transmembrane</keyword>
<comment type="cofactor">
    <cofactor evidence="2">
        <name>Mn(2+)</name>
        <dbReference type="ChEBI" id="CHEBI:29035"/>
    </cofactor>
</comment>
<dbReference type="EC" id="2.7.13.3" evidence="5"/>
<evidence type="ECO:0000256" key="11">
    <source>
        <dbReference type="ARBA" id="ARBA00022777"/>
    </source>
</evidence>
<evidence type="ECO:0000256" key="16">
    <source>
        <dbReference type="ARBA" id="ARBA00022989"/>
    </source>
</evidence>
<keyword evidence="20" id="KW-0464">Manganese</keyword>
<dbReference type="Pfam" id="PF00672">
    <property type="entry name" value="HAMP"/>
    <property type="match status" value="1"/>
</dbReference>
<keyword evidence="8 26" id="KW-0808">Transferase</keyword>
<evidence type="ECO:0000256" key="2">
    <source>
        <dbReference type="ARBA" id="ARBA00001936"/>
    </source>
</evidence>
<keyword evidence="19" id="KW-0843">Virulence</keyword>
<evidence type="ECO:0000256" key="23">
    <source>
        <dbReference type="SAM" id="Phobius"/>
    </source>
</evidence>
<evidence type="ECO:0000256" key="12">
    <source>
        <dbReference type="ARBA" id="ARBA00022801"/>
    </source>
</evidence>
<evidence type="ECO:0000256" key="1">
    <source>
        <dbReference type="ARBA" id="ARBA00000085"/>
    </source>
</evidence>
<dbReference type="CDD" id="cd00075">
    <property type="entry name" value="HATPase"/>
    <property type="match status" value="1"/>
</dbReference>
<dbReference type="InterPro" id="IPR003594">
    <property type="entry name" value="HATPase_dom"/>
</dbReference>
<evidence type="ECO:0000256" key="20">
    <source>
        <dbReference type="ARBA" id="ARBA00023211"/>
    </source>
</evidence>
<dbReference type="PATRIC" id="fig|37919.13.peg.4161"/>
<evidence type="ECO:0000259" key="24">
    <source>
        <dbReference type="PROSITE" id="PS50109"/>
    </source>
</evidence>
<keyword evidence="6" id="KW-1003">Cell membrane</keyword>
<gene>
    <name evidence="26" type="ORF">R1CP_19875</name>
</gene>